<protein>
    <submittedName>
        <fullName evidence="1">Uncharacterized protein</fullName>
    </submittedName>
</protein>
<dbReference type="AlphaFoldDB" id="A0A162BQD2"/>
<sequence>MHWQRDWKFLTVASEQCYTATLGNATGHLNAVFTFVFIVYL</sequence>
<comment type="caution">
    <text evidence="1">The sequence shown here is derived from an EMBL/GenBank/DDBJ whole genome shotgun (WGS) entry which is preliminary data.</text>
</comment>
<accession>A0A162BQD2</accession>
<evidence type="ECO:0000313" key="1">
    <source>
        <dbReference type="EMBL" id="KZR96110.1"/>
    </source>
</evidence>
<keyword evidence="2" id="KW-1185">Reference proteome</keyword>
<evidence type="ECO:0000313" key="2">
    <source>
        <dbReference type="Proteomes" id="UP000076858"/>
    </source>
</evidence>
<organism evidence="1 2">
    <name type="scientific">Daphnia magna</name>
    <dbReference type="NCBI Taxonomy" id="35525"/>
    <lineage>
        <taxon>Eukaryota</taxon>
        <taxon>Metazoa</taxon>
        <taxon>Ecdysozoa</taxon>
        <taxon>Arthropoda</taxon>
        <taxon>Crustacea</taxon>
        <taxon>Branchiopoda</taxon>
        <taxon>Diplostraca</taxon>
        <taxon>Cladocera</taxon>
        <taxon>Anomopoda</taxon>
        <taxon>Daphniidae</taxon>
        <taxon>Daphnia</taxon>
    </lineage>
</organism>
<name>A0A162BQD2_9CRUS</name>
<dbReference type="Proteomes" id="UP000076858">
    <property type="component" value="Unassembled WGS sequence"/>
</dbReference>
<reference evidence="1 2" key="1">
    <citation type="submission" date="2016-03" db="EMBL/GenBank/DDBJ databases">
        <title>EvidentialGene: Evidence-directed Construction of Genes on Genomes.</title>
        <authorList>
            <person name="Gilbert D.G."/>
            <person name="Choi J.-H."/>
            <person name="Mockaitis K."/>
            <person name="Colbourne J."/>
            <person name="Pfrender M."/>
        </authorList>
    </citation>
    <scope>NUCLEOTIDE SEQUENCE [LARGE SCALE GENOMIC DNA]</scope>
    <source>
        <strain evidence="1 2">Xinb3</strain>
        <tissue evidence="1">Complete organism</tissue>
    </source>
</reference>
<proteinExistence type="predicted"/>
<dbReference type="EMBL" id="LRGB01026048">
    <property type="protein sequence ID" value="KZR96110.1"/>
    <property type="molecule type" value="Genomic_DNA"/>
</dbReference>
<gene>
    <name evidence="1" type="ORF">APZ42_009736</name>
</gene>